<feature type="region of interest" description="Disordered" evidence="6">
    <location>
        <begin position="176"/>
        <end position="202"/>
    </location>
</feature>
<dbReference type="PANTHER" id="PTHR46577:SF1">
    <property type="entry name" value="HTH-TYPE TRANSCRIPTIONAL REGULATORY PROTEIN GABR"/>
    <property type="match status" value="1"/>
</dbReference>
<dbReference type="InterPro" id="IPR036390">
    <property type="entry name" value="WH_DNA-bd_sf"/>
</dbReference>
<dbReference type="InterPro" id="IPR015424">
    <property type="entry name" value="PyrdxlP-dep_Trfase"/>
</dbReference>
<evidence type="ECO:0000256" key="1">
    <source>
        <dbReference type="ARBA" id="ARBA00005384"/>
    </source>
</evidence>
<dbReference type="SMART" id="SM00345">
    <property type="entry name" value="HTH_GNTR"/>
    <property type="match status" value="1"/>
</dbReference>
<dbReference type="PRINTS" id="PR00035">
    <property type="entry name" value="HTHGNTR"/>
</dbReference>
<feature type="compositionally biased region" description="Basic and acidic residues" evidence="6">
    <location>
        <begin position="259"/>
        <end position="282"/>
    </location>
</feature>
<gene>
    <name evidence="8" type="ORF">WKI68_08640</name>
</gene>
<comment type="similarity">
    <text evidence="1">In the C-terminal section; belongs to the class-I pyridoxal-phosphate-dependent aminotransferase family.</text>
</comment>
<dbReference type="CDD" id="cd07377">
    <property type="entry name" value="WHTH_GntR"/>
    <property type="match status" value="1"/>
</dbReference>
<dbReference type="EMBL" id="JBBKAM010000002">
    <property type="protein sequence ID" value="MEJ8641531.1"/>
    <property type="molecule type" value="Genomic_DNA"/>
</dbReference>
<dbReference type="InterPro" id="IPR051446">
    <property type="entry name" value="HTH_trans_reg/aminotransferase"/>
</dbReference>
<feature type="domain" description="HTH gntR-type" evidence="7">
    <location>
        <begin position="26"/>
        <end position="94"/>
    </location>
</feature>
<evidence type="ECO:0000256" key="5">
    <source>
        <dbReference type="ARBA" id="ARBA00023163"/>
    </source>
</evidence>
<accession>A0ABU8U0X9</accession>
<dbReference type="SUPFAM" id="SSF53383">
    <property type="entry name" value="PLP-dependent transferases"/>
    <property type="match status" value="1"/>
</dbReference>
<evidence type="ECO:0000256" key="4">
    <source>
        <dbReference type="ARBA" id="ARBA00023125"/>
    </source>
</evidence>
<comment type="caution">
    <text evidence="8">The sequence shown here is derived from an EMBL/GenBank/DDBJ whole genome shotgun (WGS) entry which is preliminary data.</text>
</comment>
<dbReference type="Proteomes" id="UP001382904">
    <property type="component" value="Unassembled WGS sequence"/>
</dbReference>
<sequence>MDRSAPRSWSPAELDGVLGGWTAGSGPLYRRLAAALRGAVRTGDLAPGDRLPAERTLAAALGVSRATVVAAYDELRGAGAVDSRRGSGTRVARLPGGALRPADGRVRGGTSSALVQRLVDGPAEVISLSVAAEGAAPEVREALAALLADGLDPLLAQTGYHPSGLPELRAALAERHTAGDCRRGPGRSWSPPGPRRRWSWSPGCTCGAARPWSWRRRAGRAAWTPCWPPGAAAAGPAGRGRGGAGRFPRGAARGGAGPRHADLPQPDRDPDVRRAAGADRGARRAGGRPAGGGPRLRHPAVGRPGAGPGGRPRPAGAEVLSVGSLAKSVWGGLRIGWLRGPGLVVERLARLKARADLGSPLLDQALAVRLLPRVDALRAGRAVVLRDRLAGLEASLSRELPGWTWQRPAGGAALWIRLPGGARAEVFAQVALRHGVELIPGSATDPSGAHDAYVRLPFTLPEPRLAELVVRLSTAWAAYGGAPSGE</sequence>
<reference evidence="8 9" key="1">
    <citation type="submission" date="2024-03" db="EMBL/GenBank/DDBJ databases">
        <title>Novel Streptomyces species of biotechnological and ecological value are a feature of Machair soil.</title>
        <authorList>
            <person name="Prole J.R."/>
            <person name="Goodfellow M."/>
            <person name="Allenby N."/>
            <person name="Ward A.C."/>
        </authorList>
    </citation>
    <scope>NUCLEOTIDE SEQUENCE [LARGE SCALE GENOMIC DNA]</scope>
    <source>
        <strain evidence="8 9">MS1.HAVA.3</strain>
    </source>
</reference>
<dbReference type="PANTHER" id="PTHR46577">
    <property type="entry name" value="HTH-TYPE TRANSCRIPTIONAL REGULATORY PROTEIN GABR"/>
    <property type="match status" value="1"/>
</dbReference>
<dbReference type="InterPro" id="IPR000524">
    <property type="entry name" value="Tscrpt_reg_HTH_GntR"/>
</dbReference>
<keyword evidence="2" id="KW-0663">Pyridoxal phosphate</keyword>
<evidence type="ECO:0000313" key="8">
    <source>
        <dbReference type="EMBL" id="MEJ8641531.1"/>
    </source>
</evidence>
<dbReference type="Gene3D" id="1.10.10.10">
    <property type="entry name" value="Winged helix-like DNA-binding domain superfamily/Winged helix DNA-binding domain"/>
    <property type="match status" value="1"/>
</dbReference>
<keyword evidence="5" id="KW-0804">Transcription</keyword>
<dbReference type="InterPro" id="IPR036388">
    <property type="entry name" value="WH-like_DNA-bd_sf"/>
</dbReference>
<evidence type="ECO:0000256" key="2">
    <source>
        <dbReference type="ARBA" id="ARBA00022898"/>
    </source>
</evidence>
<evidence type="ECO:0000256" key="3">
    <source>
        <dbReference type="ARBA" id="ARBA00023015"/>
    </source>
</evidence>
<dbReference type="Pfam" id="PF00392">
    <property type="entry name" value="GntR"/>
    <property type="match status" value="1"/>
</dbReference>
<dbReference type="Gene3D" id="3.40.640.10">
    <property type="entry name" value="Type I PLP-dependent aspartate aminotransferase-like (Major domain)"/>
    <property type="match status" value="1"/>
</dbReference>
<organism evidence="8 9">
    <name type="scientific">Streptomyces caledonius</name>
    <dbReference type="NCBI Taxonomy" id="3134107"/>
    <lineage>
        <taxon>Bacteria</taxon>
        <taxon>Bacillati</taxon>
        <taxon>Actinomycetota</taxon>
        <taxon>Actinomycetes</taxon>
        <taxon>Kitasatosporales</taxon>
        <taxon>Streptomycetaceae</taxon>
        <taxon>Streptomyces</taxon>
    </lineage>
</organism>
<dbReference type="PROSITE" id="PS50949">
    <property type="entry name" value="HTH_GNTR"/>
    <property type="match status" value="1"/>
</dbReference>
<name>A0ABU8U0X9_9ACTN</name>
<feature type="region of interest" description="Disordered" evidence="6">
    <location>
        <begin position="83"/>
        <end position="105"/>
    </location>
</feature>
<feature type="region of interest" description="Disordered" evidence="6">
    <location>
        <begin position="233"/>
        <end position="316"/>
    </location>
</feature>
<keyword evidence="3" id="KW-0805">Transcription regulation</keyword>
<protein>
    <submittedName>
        <fullName evidence="8">GntR family transcriptional regulator</fullName>
    </submittedName>
</protein>
<evidence type="ECO:0000256" key="6">
    <source>
        <dbReference type="SAM" id="MobiDB-lite"/>
    </source>
</evidence>
<keyword evidence="9" id="KW-1185">Reference proteome</keyword>
<proteinExistence type="inferred from homology"/>
<evidence type="ECO:0000313" key="9">
    <source>
        <dbReference type="Proteomes" id="UP001382904"/>
    </source>
</evidence>
<keyword evidence="4" id="KW-0238">DNA-binding</keyword>
<dbReference type="InterPro" id="IPR015421">
    <property type="entry name" value="PyrdxlP-dep_Trfase_major"/>
</dbReference>
<dbReference type="Gene3D" id="3.90.1150.10">
    <property type="entry name" value="Aspartate Aminotransferase, domain 1"/>
    <property type="match status" value="1"/>
</dbReference>
<evidence type="ECO:0000259" key="7">
    <source>
        <dbReference type="PROSITE" id="PS50949"/>
    </source>
</evidence>
<dbReference type="SUPFAM" id="SSF46785">
    <property type="entry name" value="Winged helix' DNA-binding domain"/>
    <property type="match status" value="1"/>
</dbReference>
<dbReference type="InterPro" id="IPR015422">
    <property type="entry name" value="PyrdxlP-dep_Trfase_small"/>
</dbReference>